<evidence type="ECO:0000256" key="1">
    <source>
        <dbReference type="SAM" id="MobiDB-lite"/>
    </source>
</evidence>
<reference evidence="2 3" key="1">
    <citation type="submission" date="2020-10" db="EMBL/GenBank/DDBJ databases">
        <title>Pygocentrus nattereri (red-bellied piranha) genome, fPygNat1, primary haplotype.</title>
        <authorList>
            <person name="Myers G."/>
            <person name="Meyer A."/>
            <person name="Karagic N."/>
            <person name="Pippel M."/>
            <person name="Winkler S."/>
            <person name="Tracey A."/>
            <person name="Wood J."/>
            <person name="Formenti G."/>
            <person name="Howe K."/>
            <person name="Fedrigo O."/>
            <person name="Jarvis E.D."/>
        </authorList>
    </citation>
    <scope>NUCLEOTIDE SEQUENCE [LARGE SCALE GENOMIC DNA]</scope>
</reference>
<protein>
    <submittedName>
        <fullName evidence="2">Uncharacterized protein</fullName>
    </submittedName>
</protein>
<reference evidence="2" key="2">
    <citation type="submission" date="2025-08" db="UniProtKB">
        <authorList>
            <consortium name="Ensembl"/>
        </authorList>
    </citation>
    <scope>IDENTIFICATION</scope>
</reference>
<evidence type="ECO:0000313" key="3">
    <source>
        <dbReference type="Proteomes" id="UP001501920"/>
    </source>
</evidence>
<organism evidence="2 3">
    <name type="scientific">Pygocentrus nattereri</name>
    <name type="common">Red-bellied piranha</name>
    <dbReference type="NCBI Taxonomy" id="42514"/>
    <lineage>
        <taxon>Eukaryota</taxon>
        <taxon>Metazoa</taxon>
        <taxon>Chordata</taxon>
        <taxon>Craniata</taxon>
        <taxon>Vertebrata</taxon>
        <taxon>Euteleostomi</taxon>
        <taxon>Actinopterygii</taxon>
        <taxon>Neopterygii</taxon>
        <taxon>Teleostei</taxon>
        <taxon>Ostariophysi</taxon>
        <taxon>Characiformes</taxon>
        <taxon>Characoidei</taxon>
        <taxon>Pygocentrus</taxon>
    </lineage>
</organism>
<dbReference type="AlphaFoldDB" id="A0AAR2LCQ2"/>
<dbReference type="Ensembl" id="ENSPNAT00000054530.1">
    <property type="protein sequence ID" value="ENSPNAP00000074383.1"/>
    <property type="gene ID" value="ENSPNAG00000036894.1"/>
</dbReference>
<sequence>MVCVSAEHEPPKTSLCPQPSLSRSSWRVPEVDGLLIKLLHDFFDAGQVGTIVGCRSGNRPCDRKVAGLTPSAGGP</sequence>
<reference evidence="2" key="3">
    <citation type="submission" date="2025-09" db="UniProtKB">
        <authorList>
            <consortium name="Ensembl"/>
        </authorList>
    </citation>
    <scope>IDENTIFICATION</scope>
</reference>
<evidence type="ECO:0000313" key="2">
    <source>
        <dbReference type="Ensembl" id="ENSPNAP00000074383.1"/>
    </source>
</evidence>
<keyword evidence="3" id="KW-1185">Reference proteome</keyword>
<name>A0AAR2LCQ2_PYGNA</name>
<feature type="region of interest" description="Disordered" evidence="1">
    <location>
        <begin position="1"/>
        <end position="22"/>
    </location>
</feature>
<proteinExistence type="predicted"/>
<dbReference type="Proteomes" id="UP001501920">
    <property type="component" value="Chromosome 13"/>
</dbReference>
<feature type="compositionally biased region" description="Basic and acidic residues" evidence="1">
    <location>
        <begin position="1"/>
        <end position="11"/>
    </location>
</feature>
<accession>A0AAR2LCQ2</accession>